<keyword evidence="3" id="KW-0808">Transferase</keyword>
<feature type="transmembrane region" description="Helical" evidence="1">
    <location>
        <begin position="117"/>
        <end position="142"/>
    </location>
</feature>
<evidence type="ECO:0000313" key="3">
    <source>
        <dbReference type="EMBL" id="MFG6462212.1"/>
    </source>
</evidence>
<dbReference type="GO" id="GO:0004673">
    <property type="term" value="F:protein histidine kinase activity"/>
    <property type="evidence" value="ECO:0007669"/>
    <property type="project" value="UniProtKB-EC"/>
</dbReference>
<feature type="transmembrane region" description="Helical" evidence="1">
    <location>
        <begin position="39"/>
        <end position="60"/>
    </location>
</feature>
<evidence type="ECO:0000256" key="1">
    <source>
        <dbReference type="SAM" id="Phobius"/>
    </source>
</evidence>
<organism evidence="3 4">
    <name type="scientific">Pelomonas lactea</name>
    <dbReference type="NCBI Taxonomy" id="3299030"/>
    <lineage>
        <taxon>Bacteria</taxon>
        <taxon>Pseudomonadati</taxon>
        <taxon>Pseudomonadota</taxon>
        <taxon>Betaproteobacteria</taxon>
        <taxon>Burkholderiales</taxon>
        <taxon>Sphaerotilaceae</taxon>
        <taxon>Roseateles</taxon>
    </lineage>
</organism>
<keyword evidence="1" id="KW-0812">Transmembrane</keyword>
<dbReference type="InterPro" id="IPR010559">
    <property type="entry name" value="Sig_transdc_His_kin_internal"/>
</dbReference>
<dbReference type="RefSeq" id="WP_394511077.1">
    <property type="nucleotide sequence ID" value="NZ_JBIGHX010000003.1"/>
</dbReference>
<proteinExistence type="predicted"/>
<reference evidence="3 4" key="1">
    <citation type="submission" date="2024-08" db="EMBL/GenBank/DDBJ databases">
        <authorList>
            <person name="Lu H."/>
        </authorList>
    </citation>
    <scope>NUCLEOTIDE SEQUENCE [LARGE SCALE GENOMIC DNA]</scope>
    <source>
        <strain evidence="3 4">DXS20W</strain>
    </source>
</reference>
<dbReference type="Proteomes" id="UP001606302">
    <property type="component" value="Unassembled WGS sequence"/>
</dbReference>
<keyword evidence="4" id="KW-1185">Reference proteome</keyword>
<sequence length="356" mass="38100">MHPLLTHLRGLAVYLLAWGLAGPALAALLHALGVAPLGWALPWAVPLCGVLAFVVLATYYPCRSRPFGVADWPAALRYRVGLVATLTTVMLGLAAAWDAAGALFGHADGWVGLGQRGLALLTAALLALLTLAVLAHDLLIAFQNTQAAAAREAQARLLARDMELQLLRLQIDPHFLFNSLNSISALTQLDPAAARAMAIDLAQFFRQTLDLAGRERIRLADELGLVTHYLAIERQRLGDKLATHIDAAPDALPALLPPLTLQPLVENALKHGLRPRDDGGLLSVQALVRDGWLHIAVRNPVPEPGDAPSNEAGLGLGLRNLRERLAAQYAGRARVHWGATPDGFAVEISLPFETTP</sequence>
<dbReference type="PANTHER" id="PTHR34220:SF7">
    <property type="entry name" value="SENSOR HISTIDINE KINASE YPDA"/>
    <property type="match status" value="1"/>
</dbReference>
<accession>A0ABW7GK37</accession>
<dbReference type="Gene3D" id="3.30.565.10">
    <property type="entry name" value="Histidine kinase-like ATPase, C-terminal domain"/>
    <property type="match status" value="1"/>
</dbReference>
<dbReference type="InterPro" id="IPR036890">
    <property type="entry name" value="HATPase_C_sf"/>
</dbReference>
<gene>
    <name evidence="3" type="ORF">ACG04Q_11590</name>
</gene>
<dbReference type="PANTHER" id="PTHR34220">
    <property type="entry name" value="SENSOR HISTIDINE KINASE YPDA"/>
    <property type="match status" value="1"/>
</dbReference>
<name>A0ABW7GK37_9BURK</name>
<feature type="domain" description="Signal transduction histidine kinase internal region" evidence="2">
    <location>
        <begin position="162"/>
        <end position="241"/>
    </location>
</feature>
<dbReference type="SUPFAM" id="SSF55874">
    <property type="entry name" value="ATPase domain of HSP90 chaperone/DNA topoisomerase II/histidine kinase"/>
    <property type="match status" value="1"/>
</dbReference>
<dbReference type="EMBL" id="JBIGHX010000003">
    <property type="protein sequence ID" value="MFG6462212.1"/>
    <property type="molecule type" value="Genomic_DNA"/>
</dbReference>
<keyword evidence="1" id="KW-0472">Membrane</keyword>
<dbReference type="InterPro" id="IPR050640">
    <property type="entry name" value="Bact_2-comp_sensor_kinase"/>
</dbReference>
<dbReference type="Pfam" id="PF06580">
    <property type="entry name" value="His_kinase"/>
    <property type="match status" value="1"/>
</dbReference>
<comment type="caution">
    <text evidence="3">The sequence shown here is derived from an EMBL/GenBank/DDBJ whole genome shotgun (WGS) entry which is preliminary data.</text>
</comment>
<evidence type="ECO:0000259" key="2">
    <source>
        <dbReference type="Pfam" id="PF06580"/>
    </source>
</evidence>
<keyword evidence="3" id="KW-0418">Kinase</keyword>
<feature type="transmembrane region" description="Helical" evidence="1">
    <location>
        <begin position="12"/>
        <end position="33"/>
    </location>
</feature>
<dbReference type="EC" id="2.7.13.3" evidence="3"/>
<evidence type="ECO:0000313" key="4">
    <source>
        <dbReference type="Proteomes" id="UP001606302"/>
    </source>
</evidence>
<keyword evidence="1" id="KW-1133">Transmembrane helix</keyword>
<protein>
    <submittedName>
        <fullName evidence="3">Sensor histidine kinase</fullName>
        <ecNumber evidence="3">2.7.13.3</ecNumber>
    </submittedName>
</protein>
<feature type="transmembrane region" description="Helical" evidence="1">
    <location>
        <begin position="80"/>
        <end position="97"/>
    </location>
</feature>